<evidence type="ECO:0000313" key="4">
    <source>
        <dbReference type="Proteomes" id="UP000824120"/>
    </source>
</evidence>
<dbReference type="InterPro" id="IPR056648">
    <property type="entry name" value="DUF7746"/>
</dbReference>
<feature type="region of interest" description="Disordered" evidence="1">
    <location>
        <begin position="18"/>
        <end position="37"/>
    </location>
</feature>
<name>A0A9J6AZ79_SOLCO</name>
<protein>
    <recommendedName>
        <fullName evidence="2">DUF7746 domain-containing protein</fullName>
    </recommendedName>
</protein>
<organism evidence="3 4">
    <name type="scientific">Solanum commersonii</name>
    <name type="common">Commerson's wild potato</name>
    <name type="synonym">Commerson's nightshade</name>
    <dbReference type="NCBI Taxonomy" id="4109"/>
    <lineage>
        <taxon>Eukaryota</taxon>
        <taxon>Viridiplantae</taxon>
        <taxon>Streptophyta</taxon>
        <taxon>Embryophyta</taxon>
        <taxon>Tracheophyta</taxon>
        <taxon>Spermatophyta</taxon>
        <taxon>Magnoliopsida</taxon>
        <taxon>eudicotyledons</taxon>
        <taxon>Gunneridae</taxon>
        <taxon>Pentapetalae</taxon>
        <taxon>asterids</taxon>
        <taxon>lamiids</taxon>
        <taxon>Solanales</taxon>
        <taxon>Solanaceae</taxon>
        <taxon>Solanoideae</taxon>
        <taxon>Solaneae</taxon>
        <taxon>Solanum</taxon>
    </lineage>
</organism>
<dbReference type="PANTHER" id="PTHR33054:SF12">
    <property type="entry name" value="ZINC KNUCKLE FAMILY PROTEIN"/>
    <property type="match status" value="1"/>
</dbReference>
<reference evidence="3 4" key="1">
    <citation type="submission" date="2020-09" db="EMBL/GenBank/DDBJ databases">
        <title>De no assembly of potato wild relative species, Solanum commersonii.</title>
        <authorList>
            <person name="Cho K."/>
        </authorList>
    </citation>
    <scope>NUCLEOTIDE SEQUENCE [LARGE SCALE GENOMIC DNA]</scope>
    <source>
        <strain evidence="3">LZ3.2</strain>
        <tissue evidence="3">Leaf</tissue>
    </source>
</reference>
<feature type="region of interest" description="Disordered" evidence="1">
    <location>
        <begin position="544"/>
        <end position="571"/>
    </location>
</feature>
<accession>A0A9J6AZ79</accession>
<dbReference type="Pfam" id="PF24925">
    <property type="entry name" value="DUF7746"/>
    <property type="match status" value="1"/>
</dbReference>
<evidence type="ECO:0000259" key="2">
    <source>
        <dbReference type="Pfam" id="PF24925"/>
    </source>
</evidence>
<dbReference type="Proteomes" id="UP000824120">
    <property type="component" value="Chromosome 1"/>
</dbReference>
<keyword evidence="4" id="KW-1185">Reference proteome</keyword>
<feature type="domain" description="DUF7746" evidence="2">
    <location>
        <begin position="64"/>
        <end position="140"/>
    </location>
</feature>
<sequence length="841" mass="97882">MEATFDFETQMEMEVNNLHGYPKKNSGNTGYARKPSMQTYYYPRPTPQDVLIEERDWNQTNTSYSGSEIYEWNLDGLTDRQLTIMVHRMLMYATICKSVSNPDKTICKMIIAGFTGQLRGWWDNYMPSDARAAIINSKAINEGVDNLGFAVVQHREDVVYTLILTILEHFSGRFTNQYETIRSLLNGLRCRHLCEFRWYKDTYLSRVMELPENGLEFWKAKFIDGLPSLFVERVKKTLRNLQRIIPYSDFTYGKLIGACTQKGINLNTPNCKLEKLKTLELDNDIQEKVYSFLYTSGSKSNYDDSEAIYATEDEQPELSSKVQQDSNDACKCHGDSCHCEHDEFYKLQSQFEDMNMFTITADNVIELLKEVIDNTLHEKIIQLAAGKTSSSSNIPNDKKVKDEFNYSAPYSLSEVHNRLSSKQTMIIRDTSFDNLKGEIEHLKEEIKFLKQNHIICDHLLTQIKSTNSKGKNNVDDSTAKENIIANTLNIDPKQNMFLGLMQIAVPLDRDLQEYILWRIIDGMMIKTKCYVCKMDPPWVTKARGRGSYTHGRGRLSSSKISRSSYRSSSSSPIIQRGGMSLDYINAFSKVLYYNNERQKHTWFIKVCAKIFVDPIPNWFLNWWSYHGPTVKILRDPLLKLYKNWVKVSPDLNDLYHSDHVCYIEKIEQIYFFIEFSIPWIHKWTPEVRFTEEQILCLYRIYYNNLWDKLMKKDPMNKSLYGQELLDSISQRIQDYGTIPHKGIITDNSVKHISRRISIQDGNKEEMIKEYLDEIRRNLLLNITHYEKSDTSMRSETSDDIADDAQQAQPCESVKPVTKDMLSKAEGLLRELKKKDKTTTID</sequence>
<proteinExistence type="predicted"/>
<dbReference type="EMBL" id="JACXVP010000001">
    <property type="protein sequence ID" value="KAG5629885.1"/>
    <property type="molecule type" value="Genomic_DNA"/>
</dbReference>
<feature type="compositionally biased region" description="Low complexity" evidence="1">
    <location>
        <begin position="554"/>
        <end position="571"/>
    </location>
</feature>
<dbReference type="AlphaFoldDB" id="A0A9J6AZ79"/>
<comment type="caution">
    <text evidence="3">The sequence shown here is derived from an EMBL/GenBank/DDBJ whole genome shotgun (WGS) entry which is preliminary data.</text>
</comment>
<gene>
    <name evidence="3" type="ORF">H5410_001602</name>
</gene>
<evidence type="ECO:0000256" key="1">
    <source>
        <dbReference type="SAM" id="MobiDB-lite"/>
    </source>
</evidence>
<dbReference type="OrthoDB" id="1735266at2759"/>
<feature type="region of interest" description="Disordered" evidence="1">
    <location>
        <begin position="790"/>
        <end position="816"/>
    </location>
</feature>
<evidence type="ECO:0000313" key="3">
    <source>
        <dbReference type="EMBL" id="KAG5629885.1"/>
    </source>
</evidence>
<dbReference type="PANTHER" id="PTHR33054">
    <property type="entry name" value="CCHC-TYPE DOMAIN-CONTAINING PROTEIN"/>
    <property type="match status" value="1"/>
</dbReference>